<name>A0ABT4ZWH7_9CYAN</name>
<sequence length="119" mass="13352">MSNFGYYSIKNALSKALESLPDWKSLNPFEKGQQIDKSFKSLLKDLMEQFKMKPGVDYVDNLGDTEPITDFVALSPKADDLIQGLLTGKVVAISEHSRISKLGNQFTVKAHFRDLRKSA</sequence>
<organism evidence="1 2">
    <name type="scientific">Sphaerospermopsis kisseleviana CS-549</name>
    <dbReference type="NCBI Taxonomy" id="3021783"/>
    <lineage>
        <taxon>Bacteria</taxon>
        <taxon>Bacillati</taxon>
        <taxon>Cyanobacteriota</taxon>
        <taxon>Cyanophyceae</taxon>
        <taxon>Nostocales</taxon>
        <taxon>Aphanizomenonaceae</taxon>
        <taxon>Sphaerospermopsis</taxon>
        <taxon>Sphaerospermopsis kisseleviana</taxon>
    </lineage>
</organism>
<protein>
    <submittedName>
        <fullName evidence="1">Uncharacterized protein</fullName>
    </submittedName>
</protein>
<proteinExistence type="predicted"/>
<dbReference type="EMBL" id="JAQMTI010000265">
    <property type="protein sequence ID" value="MDB9443778.1"/>
    <property type="molecule type" value="Genomic_DNA"/>
</dbReference>
<evidence type="ECO:0000313" key="2">
    <source>
        <dbReference type="Proteomes" id="UP001211711"/>
    </source>
</evidence>
<evidence type="ECO:0000313" key="1">
    <source>
        <dbReference type="EMBL" id="MDB9443778.1"/>
    </source>
</evidence>
<keyword evidence="2" id="KW-1185">Reference proteome</keyword>
<comment type="caution">
    <text evidence="1">The sequence shown here is derived from an EMBL/GenBank/DDBJ whole genome shotgun (WGS) entry which is preliminary data.</text>
</comment>
<gene>
    <name evidence="1" type="ORF">PN497_20855</name>
</gene>
<reference evidence="1 2" key="1">
    <citation type="submission" date="2023-01" db="EMBL/GenBank/DDBJ databases">
        <title>Genomes from the Australian National Cyanobacteria Reference Collection.</title>
        <authorList>
            <person name="Willis A."/>
            <person name="Lee E.M.F."/>
        </authorList>
    </citation>
    <scope>NUCLEOTIDE SEQUENCE [LARGE SCALE GENOMIC DNA]</scope>
    <source>
        <strain evidence="1 2">CS-549</strain>
    </source>
</reference>
<dbReference type="Proteomes" id="UP001211711">
    <property type="component" value="Unassembled WGS sequence"/>
</dbReference>
<dbReference type="RefSeq" id="WP_096571742.1">
    <property type="nucleotide sequence ID" value="NZ_JAQMTI010000265.1"/>
</dbReference>
<accession>A0ABT4ZWH7</accession>